<sequence>MQVILHCGAHSTEEDRLLKTLLRNVDRFGDEGVAVPGPSQYRNLLKDGMARLLEQPGTPISATALWDQILDGRAAERVILSNPHFFGSQRRALDGHMLYPEAEARVRALQALFPADQLELHIAIRDPGGFVPGLLENAGPDRINTIATEISPQCLRWSDLFERLRQTAPEVAITTWCYEDMPILWGRILRSMAGLEDGARISGGMDLLASIMSGEGMRRLRQYLAQYDELSEAHRQRIFVAFLDKYALEDELVEEVDMPGWTEEMLEQATEMYDQDVARISQMDGVTLLSL</sequence>
<name>A0A0H5D4L7_9RHOB</name>
<dbReference type="RefSeq" id="WP_050673854.1">
    <property type="nucleotide sequence ID" value="NZ_CVRL01000037.1"/>
</dbReference>
<dbReference type="STRING" id="481446.NIT7645_00150"/>
<reference evidence="2" key="1">
    <citation type="submission" date="2015-05" db="EMBL/GenBank/DDBJ databases">
        <authorList>
            <person name="Rodrigo-Torres Lidia"/>
            <person name="Arahal R.David."/>
        </authorList>
    </citation>
    <scope>NUCLEOTIDE SEQUENCE [LARGE SCALE GENOMIC DNA]</scope>
    <source>
        <strain evidence="2">CECT 7321</strain>
    </source>
</reference>
<keyword evidence="2" id="KW-1185">Reference proteome</keyword>
<protein>
    <submittedName>
        <fullName evidence="1">Uncharacterized protein</fullName>
    </submittedName>
</protein>
<dbReference type="EMBL" id="CVRL01000037">
    <property type="protein sequence ID" value="CRL11969.1"/>
    <property type="molecule type" value="Genomic_DNA"/>
</dbReference>
<dbReference type="AlphaFoldDB" id="A0A0H5D4L7"/>
<dbReference type="Proteomes" id="UP000043764">
    <property type="component" value="Unassembled WGS sequence"/>
</dbReference>
<accession>A0A0H5D4L7</accession>
<evidence type="ECO:0000313" key="1">
    <source>
        <dbReference type="EMBL" id="CRL11969.1"/>
    </source>
</evidence>
<proteinExistence type="predicted"/>
<gene>
    <name evidence="1" type="ORF">NIT7321_02841</name>
</gene>
<organism evidence="1 2">
    <name type="scientific">Phaeobacter italicus</name>
    <dbReference type="NCBI Taxonomy" id="481446"/>
    <lineage>
        <taxon>Bacteria</taxon>
        <taxon>Pseudomonadati</taxon>
        <taxon>Pseudomonadota</taxon>
        <taxon>Alphaproteobacteria</taxon>
        <taxon>Rhodobacterales</taxon>
        <taxon>Roseobacteraceae</taxon>
        <taxon>Phaeobacter</taxon>
    </lineage>
</organism>
<evidence type="ECO:0000313" key="2">
    <source>
        <dbReference type="Proteomes" id="UP000043764"/>
    </source>
</evidence>